<sequence>HMNVSSHMITALEINSEKYVLFARKTMSNKIHEYFDTAYSQWNIRDFLDKCDLEPLGQKTDCYVRCLKTIANRETDRRREKAQELLDRFRAESRSQCWSVYDLRGRLTFKVTSRSDTGPAGAYTTYEGTRPDRQLARSWDKERSYKNKSAEPSVHVHHPTFIGGGTVSGIINSETFISGSSEKDQKKAQDPVDNISAFFKDPSGVKVTKFIEKLRELSDDSGNISDDSKKTFDEEVKVEYESQNSPSVSDDDDSKESASDTDASEDNINGKDLPKIDKTAFCKTYYAIPNSTKLQLSTGRIVEDILFEFAKDMDYEQ</sequence>
<keyword evidence="3" id="KW-1185">Reference proteome</keyword>
<proteinExistence type="predicted"/>
<evidence type="ECO:0000313" key="2">
    <source>
        <dbReference type="EMBL" id="CAG8613141.1"/>
    </source>
</evidence>
<organism evidence="2 3">
    <name type="scientific">Ambispora leptoticha</name>
    <dbReference type="NCBI Taxonomy" id="144679"/>
    <lineage>
        <taxon>Eukaryota</taxon>
        <taxon>Fungi</taxon>
        <taxon>Fungi incertae sedis</taxon>
        <taxon>Mucoromycota</taxon>
        <taxon>Glomeromycotina</taxon>
        <taxon>Glomeromycetes</taxon>
        <taxon>Archaeosporales</taxon>
        <taxon>Ambisporaceae</taxon>
        <taxon>Ambispora</taxon>
    </lineage>
</organism>
<comment type="caution">
    <text evidence="2">The sequence shown here is derived from an EMBL/GenBank/DDBJ whole genome shotgun (WGS) entry which is preliminary data.</text>
</comment>
<name>A0A9N9CV27_9GLOM</name>
<evidence type="ECO:0000256" key="1">
    <source>
        <dbReference type="SAM" id="MobiDB-lite"/>
    </source>
</evidence>
<feature type="region of interest" description="Disordered" evidence="1">
    <location>
        <begin position="237"/>
        <end position="271"/>
    </location>
</feature>
<accession>A0A9N9CV27</accession>
<gene>
    <name evidence="2" type="ORF">ALEPTO_LOCUS8651</name>
</gene>
<reference evidence="2" key="1">
    <citation type="submission" date="2021-06" db="EMBL/GenBank/DDBJ databases">
        <authorList>
            <person name="Kallberg Y."/>
            <person name="Tangrot J."/>
            <person name="Rosling A."/>
        </authorList>
    </citation>
    <scope>NUCLEOTIDE SEQUENCE</scope>
    <source>
        <strain evidence="2">FL130A</strain>
    </source>
</reference>
<feature type="non-terminal residue" evidence="2">
    <location>
        <position position="317"/>
    </location>
</feature>
<dbReference type="AlphaFoldDB" id="A0A9N9CV27"/>
<dbReference type="OrthoDB" id="2430695at2759"/>
<evidence type="ECO:0000313" key="3">
    <source>
        <dbReference type="Proteomes" id="UP000789508"/>
    </source>
</evidence>
<dbReference type="Proteomes" id="UP000789508">
    <property type="component" value="Unassembled WGS sequence"/>
</dbReference>
<feature type="region of interest" description="Disordered" evidence="1">
    <location>
        <begin position="120"/>
        <end position="160"/>
    </location>
</feature>
<dbReference type="EMBL" id="CAJVPS010005262">
    <property type="protein sequence ID" value="CAG8613141.1"/>
    <property type="molecule type" value="Genomic_DNA"/>
</dbReference>
<feature type="compositionally biased region" description="Basic and acidic residues" evidence="1">
    <location>
        <begin position="129"/>
        <end position="149"/>
    </location>
</feature>
<protein>
    <submittedName>
        <fullName evidence="2">5874_t:CDS:1</fullName>
    </submittedName>
</protein>